<gene>
    <name evidence="1" type="ORF">SP4011_12610</name>
</gene>
<sequence length="73" mass="8357">MDSDDYSLLSLETLQAMIQQDLAISSRDYFGDLVQLALQRDLLDQKSHFLQHYVVTVMGGISQKRDQRALVLD</sequence>
<keyword evidence="2" id="KW-1185">Reference proteome</keyword>
<dbReference type="EMBL" id="AP026968">
    <property type="protein sequence ID" value="BDT64844.1"/>
    <property type="molecule type" value="Genomic_DNA"/>
</dbReference>
<reference evidence="1 2" key="1">
    <citation type="submission" date="2022-11" db="EMBL/GenBank/DDBJ databases">
        <title>Complete genome sequence of alpha-hemolytic streptococci isolated from Japan.</title>
        <authorList>
            <person name="Morita M."/>
            <person name="Chang B."/>
            <person name="Akeda Y."/>
        </authorList>
    </citation>
    <scope>NUCLEOTIDE SEQUENCE [LARGE SCALE GENOMIC DNA]</scope>
    <source>
        <strain evidence="1 2">SP4011</strain>
    </source>
</reference>
<protein>
    <submittedName>
        <fullName evidence="1">Uncharacterized protein</fullName>
    </submittedName>
</protein>
<dbReference type="Proteomes" id="UP001378546">
    <property type="component" value="Chromosome"/>
</dbReference>
<accession>A0ABN6TP37</accession>
<evidence type="ECO:0000313" key="1">
    <source>
        <dbReference type="EMBL" id="BDT64844.1"/>
    </source>
</evidence>
<name>A0ABN6TP37_9STRE</name>
<organism evidence="1 2">
    <name type="scientific">Streptococcus parapneumoniae</name>
    <dbReference type="NCBI Taxonomy" id="2993430"/>
    <lineage>
        <taxon>Bacteria</taxon>
        <taxon>Bacillati</taxon>
        <taxon>Bacillota</taxon>
        <taxon>Bacilli</taxon>
        <taxon>Lactobacillales</taxon>
        <taxon>Streptococcaceae</taxon>
        <taxon>Streptococcus</taxon>
        <taxon>Streptococcus thalassemiae group</taxon>
    </lineage>
</organism>
<evidence type="ECO:0000313" key="2">
    <source>
        <dbReference type="Proteomes" id="UP001378546"/>
    </source>
</evidence>
<proteinExistence type="predicted"/>